<dbReference type="Gene3D" id="3.30.1150.10">
    <property type="match status" value="1"/>
</dbReference>
<evidence type="ECO:0000313" key="7">
    <source>
        <dbReference type="EMBL" id="EHG23486.1"/>
    </source>
</evidence>
<feature type="domain" description="TonB C-terminal" evidence="6">
    <location>
        <begin position="64"/>
        <end position="129"/>
    </location>
</feature>
<keyword evidence="3" id="KW-1133">Transmembrane helix</keyword>
<dbReference type="Pfam" id="PF03544">
    <property type="entry name" value="TonB_C"/>
    <property type="match status" value="1"/>
</dbReference>
<dbReference type="EMBL" id="ADGH01000018">
    <property type="protein sequence ID" value="EHG23486.1"/>
    <property type="molecule type" value="Genomic_DNA"/>
</dbReference>
<evidence type="ECO:0000256" key="3">
    <source>
        <dbReference type="ARBA" id="ARBA00022989"/>
    </source>
</evidence>
<keyword evidence="5" id="KW-0732">Signal</keyword>
<dbReference type="InterPro" id="IPR037682">
    <property type="entry name" value="TonB_C"/>
</dbReference>
<proteinExistence type="predicted"/>
<dbReference type="NCBIfam" id="TIGR01352">
    <property type="entry name" value="tonB_Cterm"/>
    <property type="match status" value="1"/>
</dbReference>
<organism evidence="7 8">
    <name type="scientific">Selenomonas noxia F0398</name>
    <dbReference type="NCBI Taxonomy" id="702437"/>
    <lineage>
        <taxon>Bacteria</taxon>
        <taxon>Bacillati</taxon>
        <taxon>Bacillota</taxon>
        <taxon>Negativicutes</taxon>
        <taxon>Selenomonadales</taxon>
        <taxon>Selenomonadaceae</taxon>
        <taxon>Selenomonas</taxon>
    </lineage>
</organism>
<protein>
    <recommendedName>
        <fullName evidence="6">TonB C-terminal domain-containing protein</fullName>
    </recommendedName>
</protein>
<name>A0ABN0DN04_9FIRM</name>
<dbReference type="SUPFAM" id="SSF74653">
    <property type="entry name" value="TolA/TonB C-terminal domain"/>
    <property type="match status" value="1"/>
</dbReference>
<keyword evidence="2" id="KW-0812">Transmembrane</keyword>
<dbReference type="Proteomes" id="UP000003175">
    <property type="component" value="Unassembled WGS sequence"/>
</dbReference>
<evidence type="ECO:0000256" key="4">
    <source>
        <dbReference type="ARBA" id="ARBA00023136"/>
    </source>
</evidence>
<accession>A0ABN0DN04</accession>
<evidence type="ECO:0000256" key="2">
    <source>
        <dbReference type="ARBA" id="ARBA00022692"/>
    </source>
</evidence>
<feature type="chain" id="PRO_5046411879" description="TonB C-terminal domain-containing protein" evidence="5">
    <location>
        <begin position="29"/>
        <end position="137"/>
    </location>
</feature>
<comment type="subcellular location">
    <subcellularLocation>
        <location evidence="1">Membrane</location>
        <topology evidence="1">Single-pass membrane protein</topology>
    </subcellularLocation>
</comment>
<keyword evidence="8" id="KW-1185">Reference proteome</keyword>
<dbReference type="RefSeq" id="WP_006696954.1">
    <property type="nucleotide sequence ID" value="NZ_JH376861.1"/>
</dbReference>
<evidence type="ECO:0000256" key="1">
    <source>
        <dbReference type="ARBA" id="ARBA00004167"/>
    </source>
</evidence>
<sequence>MKKMSKGTLAIAAAVLFAANAGISQAYAADVQRPAAAAESAQQMGQPGKILHAEQAPYGFSKFKGRVVVSARVDEKGKVIRTTVMVSSGDQTCDKMACRLVQTKWKFEPATDAHGQKIMSDIMCPVYFNMKPEDVKK</sequence>
<gene>
    <name evidence="7" type="ORF">HMPREF9432_01762</name>
</gene>
<reference evidence="7 8" key="1">
    <citation type="submission" date="2011-08" db="EMBL/GenBank/DDBJ databases">
        <title>The Genome Sequence of Selenomonas noxia F0398.</title>
        <authorList>
            <consortium name="The Broad Institute Genome Sequencing Platform"/>
            <person name="Earl A."/>
            <person name="Ward D."/>
            <person name="Feldgarden M."/>
            <person name="Gevers D."/>
            <person name="Izard J."/>
            <person name="Ganesan A."/>
            <person name="Blanton J.M."/>
            <person name="Baranova O.V."/>
            <person name="Tanner A.C."/>
            <person name="Dewhirst F.E."/>
            <person name="Young S.K."/>
            <person name="Zeng Q."/>
            <person name="Gargeya S."/>
            <person name="Fitzgerald M."/>
            <person name="Haas B."/>
            <person name="Abouelleil A."/>
            <person name="Alvarado L."/>
            <person name="Arachchi H.M."/>
            <person name="Berlin A."/>
            <person name="Brown A."/>
            <person name="Chapman S.B."/>
            <person name="Chen Z."/>
            <person name="Dunbar C."/>
            <person name="Freedman E."/>
            <person name="Gearin G."/>
            <person name="Gellesch M."/>
            <person name="Goldberg J."/>
            <person name="Griggs A."/>
            <person name="Gujja S."/>
            <person name="Heiman D."/>
            <person name="Howarth C."/>
            <person name="Larson L."/>
            <person name="Lui A."/>
            <person name="MacDonald P.J.P."/>
            <person name="Montmayeur A."/>
            <person name="Murphy C."/>
            <person name="Neiman D."/>
            <person name="Pearson M."/>
            <person name="Priest M."/>
            <person name="Roberts A."/>
            <person name="Saif S."/>
            <person name="Shea T."/>
            <person name="Shenoy N."/>
            <person name="Sisk P."/>
            <person name="Stolte C."/>
            <person name="Sykes S."/>
            <person name="Wortman J."/>
            <person name="Nusbaum C."/>
            <person name="Birren B."/>
        </authorList>
    </citation>
    <scope>NUCLEOTIDE SEQUENCE [LARGE SCALE GENOMIC DNA]</scope>
    <source>
        <strain evidence="7 8">F0398</strain>
    </source>
</reference>
<evidence type="ECO:0000256" key="5">
    <source>
        <dbReference type="SAM" id="SignalP"/>
    </source>
</evidence>
<comment type="caution">
    <text evidence="7">The sequence shown here is derived from an EMBL/GenBank/DDBJ whole genome shotgun (WGS) entry which is preliminary data.</text>
</comment>
<keyword evidence="4" id="KW-0472">Membrane</keyword>
<evidence type="ECO:0000259" key="6">
    <source>
        <dbReference type="Pfam" id="PF03544"/>
    </source>
</evidence>
<dbReference type="InterPro" id="IPR006260">
    <property type="entry name" value="TonB/TolA_C"/>
</dbReference>
<evidence type="ECO:0000313" key="8">
    <source>
        <dbReference type="Proteomes" id="UP000003175"/>
    </source>
</evidence>
<feature type="signal peptide" evidence="5">
    <location>
        <begin position="1"/>
        <end position="28"/>
    </location>
</feature>